<evidence type="ECO:0008006" key="4">
    <source>
        <dbReference type="Google" id="ProtNLM"/>
    </source>
</evidence>
<dbReference type="Gene3D" id="2.130.10.130">
    <property type="entry name" value="Integrin alpha, N-terminal"/>
    <property type="match status" value="2"/>
</dbReference>
<comment type="caution">
    <text evidence="2">The sequence shown here is derived from an EMBL/GenBank/DDBJ whole genome shotgun (WGS) entry which is preliminary data.</text>
</comment>
<organism evidence="2 3">
    <name type="scientific">Dokdonella ginsengisoli</name>
    <dbReference type="NCBI Taxonomy" id="363846"/>
    <lineage>
        <taxon>Bacteria</taxon>
        <taxon>Pseudomonadati</taxon>
        <taxon>Pseudomonadota</taxon>
        <taxon>Gammaproteobacteria</taxon>
        <taxon>Lysobacterales</taxon>
        <taxon>Rhodanobacteraceae</taxon>
        <taxon>Dokdonella</taxon>
    </lineage>
</organism>
<dbReference type="Pfam" id="PF14312">
    <property type="entry name" value="FG-GAP_2"/>
    <property type="match status" value="6"/>
</dbReference>
<proteinExistence type="predicted"/>
<dbReference type="Gene3D" id="3.80.10.10">
    <property type="entry name" value="Ribonuclease Inhibitor"/>
    <property type="match status" value="1"/>
</dbReference>
<dbReference type="InterPro" id="IPR032675">
    <property type="entry name" value="LRR_dom_sf"/>
</dbReference>
<evidence type="ECO:0000256" key="1">
    <source>
        <dbReference type="ARBA" id="ARBA00022729"/>
    </source>
</evidence>
<reference evidence="3" key="1">
    <citation type="journal article" date="2019" name="Int. J. Syst. Evol. Microbiol.">
        <title>The Global Catalogue of Microorganisms (GCM) 10K type strain sequencing project: providing services to taxonomists for standard genome sequencing and annotation.</title>
        <authorList>
            <consortium name="The Broad Institute Genomics Platform"/>
            <consortium name="The Broad Institute Genome Sequencing Center for Infectious Disease"/>
            <person name="Wu L."/>
            <person name="Ma J."/>
        </authorList>
    </citation>
    <scope>NUCLEOTIDE SEQUENCE [LARGE SCALE GENOMIC DNA]</scope>
    <source>
        <strain evidence="3">CCUG 30340</strain>
    </source>
</reference>
<dbReference type="InterPro" id="IPR011043">
    <property type="entry name" value="Gal_Oxase/kelch_b-propeller"/>
</dbReference>
<name>A0ABV9QRR8_9GAMM</name>
<sequence>MALLPVHRTVSRFLQRSLILIALFLIAAMTVRAASVAPNAEDWATQRVLDPQGLGYDKFGRAVAISGTVALVSASEATLGDNAAQGKVLVYERAADGAWNLTQTLLASDGAAYNEFGWSVAVSGRVAVIGAINAKIGEHNSQGAAYVFERGDDGVWAETQKLVAADGTSVDWFGSAVAMDGETIVVAAYGAHYNDQLMHGSVYVYTRIDGAWTQTQQLVAADGDVGDGFGSAIALSGATLLASSPGAQIDGRHAQGAVYRFARVDGVWNQAQKIVVAEGVENDQLGSALAVDGDTALIGAMWREGGAGVVYVYGGAGGDWTQRQRLAASDGAARGPDGIGLPPTDNFGMTLALQGDTALVGASNVTVDGTEGQGAAYLFRRTGDAFGGAHTFTEYDGIVSPYFGAAVALDGDEALIGMYGYTPDWDHYQQGAAYFYRRTPGGIPASERAALVDLYDSTNGAGWWDMNGWLGEPGTECSWTGVTCDETGAHVVGLSFGFTNMVGTLPPTLNQLSALVSLQIADQSQLGGTFPSLAGLAQLQTIDVRNTGLTGALPSLAGLTALQSATFLGNRFDGAIPPFGALPALTWFSASGNQLTGTIPSLDGLPALSGFFVGGNQLSGPPPAPPAGLGEYGGELCPNALDPVDSPAWDTITGITPWYRDCTATPPDAIFGDGFDGS</sequence>
<protein>
    <recommendedName>
        <fullName evidence="4">FG-GAP repeat protein</fullName>
    </recommendedName>
</protein>
<keyword evidence="3" id="KW-1185">Reference proteome</keyword>
<dbReference type="RefSeq" id="WP_380018837.1">
    <property type="nucleotide sequence ID" value="NZ_JBHSHD010000002.1"/>
</dbReference>
<gene>
    <name evidence="2" type="ORF">ACFO6Q_02115</name>
</gene>
<dbReference type="SUPFAM" id="SSF52058">
    <property type="entry name" value="L domain-like"/>
    <property type="match status" value="1"/>
</dbReference>
<dbReference type="SUPFAM" id="SSF50965">
    <property type="entry name" value="Galactose oxidase, central domain"/>
    <property type="match status" value="1"/>
</dbReference>
<dbReference type="PANTHER" id="PTHR36220">
    <property type="entry name" value="UNNAMED PRODUCT"/>
    <property type="match status" value="1"/>
</dbReference>
<keyword evidence="1" id="KW-0732">Signal</keyword>
<accession>A0ABV9QRR8</accession>
<evidence type="ECO:0000313" key="2">
    <source>
        <dbReference type="EMBL" id="MFC4819099.1"/>
    </source>
</evidence>
<dbReference type="InterPro" id="IPR013517">
    <property type="entry name" value="FG-GAP"/>
</dbReference>
<dbReference type="PANTHER" id="PTHR36220:SF1">
    <property type="entry name" value="GAMMA TUBULIN COMPLEX COMPONENT C-TERMINAL DOMAIN-CONTAINING PROTEIN"/>
    <property type="match status" value="1"/>
</dbReference>
<dbReference type="Proteomes" id="UP001595886">
    <property type="component" value="Unassembled WGS sequence"/>
</dbReference>
<dbReference type="InterPro" id="IPR028994">
    <property type="entry name" value="Integrin_alpha_N"/>
</dbReference>
<evidence type="ECO:0000313" key="3">
    <source>
        <dbReference type="Proteomes" id="UP001595886"/>
    </source>
</evidence>
<dbReference type="EMBL" id="JBHSHD010000002">
    <property type="protein sequence ID" value="MFC4819099.1"/>
    <property type="molecule type" value="Genomic_DNA"/>
</dbReference>